<dbReference type="EMBL" id="JABBJJ010000004">
    <property type="protein sequence ID" value="NMO13498.1"/>
    <property type="molecule type" value="Genomic_DNA"/>
</dbReference>
<gene>
    <name evidence="1" type="ORF">HG543_01275</name>
</gene>
<reference evidence="1 2" key="1">
    <citation type="submission" date="2020-04" db="EMBL/GenBank/DDBJ databases">
        <title>Draft genome of Pyxidicoccus fallax type strain.</title>
        <authorList>
            <person name="Whitworth D.E."/>
        </authorList>
    </citation>
    <scope>NUCLEOTIDE SEQUENCE [LARGE SCALE GENOMIC DNA]</scope>
    <source>
        <strain evidence="1 2">DSM 14698</strain>
    </source>
</reference>
<keyword evidence="2" id="KW-1185">Reference proteome</keyword>
<proteinExistence type="predicted"/>
<dbReference type="Proteomes" id="UP000518300">
    <property type="component" value="Unassembled WGS sequence"/>
</dbReference>
<name>A0A848LDJ1_9BACT</name>
<comment type="caution">
    <text evidence="1">The sequence shown here is derived from an EMBL/GenBank/DDBJ whole genome shotgun (WGS) entry which is preliminary data.</text>
</comment>
<evidence type="ECO:0000313" key="2">
    <source>
        <dbReference type="Proteomes" id="UP000518300"/>
    </source>
</evidence>
<dbReference type="AlphaFoldDB" id="A0A848LDJ1"/>
<accession>A0A848LDJ1</accession>
<evidence type="ECO:0000313" key="1">
    <source>
        <dbReference type="EMBL" id="NMO13498.1"/>
    </source>
</evidence>
<organism evidence="1 2">
    <name type="scientific">Pyxidicoccus fallax</name>
    <dbReference type="NCBI Taxonomy" id="394095"/>
    <lineage>
        <taxon>Bacteria</taxon>
        <taxon>Pseudomonadati</taxon>
        <taxon>Myxococcota</taxon>
        <taxon>Myxococcia</taxon>
        <taxon>Myxococcales</taxon>
        <taxon>Cystobacterineae</taxon>
        <taxon>Myxococcaceae</taxon>
        <taxon>Pyxidicoccus</taxon>
    </lineage>
</organism>
<sequence>MDTRRHPPIEEIGDFGIYFRDTVVACIEVKSKLTRKELCSALRTLVTTKSVGPGLGSRYALFAYETHLTAQEILESIDNTVEFFDHRIYPIIVLGRLVITMTEFHPEKPRPRFVLTAFEPSSDLDLTLFELIDMLMEIGGESPVKGLYSEIHSHFNPVASRTFVCPEKRPGTGLGTNMD</sequence>
<protein>
    <submittedName>
        <fullName evidence="1">Uncharacterized protein</fullName>
    </submittedName>
</protein>